<dbReference type="Proteomes" id="UP001566204">
    <property type="component" value="Unassembled WGS sequence"/>
</dbReference>
<accession>A0ABV4HHR6</accession>
<proteinExistence type="predicted"/>
<feature type="transmembrane region" description="Helical" evidence="1">
    <location>
        <begin position="156"/>
        <end position="180"/>
    </location>
</feature>
<gene>
    <name evidence="2" type="ORF">ABTW24_19735</name>
</gene>
<dbReference type="RefSeq" id="WP_343537386.1">
    <property type="nucleotide sequence ID" value="NZ_CP158797.1"/>
</dbReference>
<keyword evidence="1" id="KW-1133">Transmembrane helix</keyword>
<organism evidence="2 3">
    <name type="scientific">Sphingobacterium thalpophilum</name>
    <dbReference type="NCBI Taxonomy" id="259"/>
    <lineage>
        <taxon>Bacteria</taxon>
        <taxon>Pseudomonadati</taxon>
        <taxon>Bacteroidota</taxon>
        <taxon>Sphingobacteriia</taxon>
        <taxon>Sphingobacteriales</taxon>
        <taxon>Sphingobacteriaceae</taxon>
        <taxon>Sphingobacterium</taxon>
    </lineage>
</organism>
<feature type="transmembrane region" description="Helical" evidence="1">
    <location>
        <begin position="25"/>
        <end position="45"/>
    </location>
</feature>
<sequence>MEQHFSEKLEGYKEYVIAERDANRVLFQLLVPITAIVFTLYYFIWKDQFQLAVLRQWFVSQHIDSPLKISLLFLAMALIVIIGIILHELIHAITWYTVSPERSFSNIKIGVLKQSFTPYCHIKIPLKRSAYIIGAFAPALILGLVPLILGLSLGSILIYFFGYVFLLGAIGDFIIIYFILKYTVKQSKILDHPTKIGFLIVSCHQEP</sequence>
<dbReference type="Pfam" id="PF11667">
    <property type="entry name" value="DUF3267"/>
    <property type="match status" value="1"/>
</dbReference>
<evidence type="ECO:0000313" key="3">
    <source>
        <dbReference type="Proteomes" id="UP001566204"/>
    </source>
</evidence>
<evidence type="ECO:0000256" key="1">
    <source>
        <dbReference type="SAM" id="Phobius"/>
    </source>
</evidence>
<feature type="transmembrane region" description="Helical" evidence="1">
    <location>
        <begin position="65"/>
        <end position="86"/>
    </location>
</feature>
<keyword evidence="1" id="KW-0472">Membrane</keyword>
<evidence type="ECO:0000313" key="2">
    <source>
        <dbReference type="EMBL" id="MEZ0453832.1"/>
    </source>
</evidence>
<dbReference type="EMBL" id="JBEOQB010000006">
    <property type="protein sequence ID" value="MEZ0453832.1"/>
    <property type="molecule type" value="Genomic_DNA"/>
</dbReference>
<protein>
    <submittedName>
        <fullName evidence="2">DUF3267 domain-containing protein</fullName>
    </submittedName>
</protein>
<feature type="transmembrane region" description="Helical" evidence="1">
    <location>
        <begin position="130"/>
        <end position="150"/>
    </location>
</feature>
<name>A0ABV4HHR6_9SPHI</name>
<keyword evidence="3" id="KW-1185">Reference proteome</keyword>
<dbReference type="InterPro" id="IPR021683">
    <property type="entry name" value="DUF3267"/>
</dbReference>
<comment type="caution">
    <text evidence="2">The sequence shown here is derived from an EMBL/GenBank/DDBJ whole genome shotgun (WGS) entry which is preliminary data.</text>
</comment>
<keyword evidence="1" id="KW-0812">Transmembrane</keyword>
<reference evidence="2 3" key="1">
    <citation type="submission" date="2024-06" db="EMBL/GenBank/DDBJ databases">
        <title>Soil Sphingobacterium thalpophilum.</title>
        <authorList>
            <person name="Yang J."/>
            <person name="Li J."/>
        </authorList>
    </citation>
    <scope>NUCLEOTIDE SEQUENCE [LARGE SCALE GENOMIC DNA]</scope>
    <source>
        <strain evidence="2 3">22g91tb</strain>
    </source>
</reference>